<evidence type="ECO:0000256" key="3">
    <source>
        <dbReference type="ARBA" id="ARBA00022801"/>
    </source>
</evidence>
<dbReference type="Pfam" id="PF17801">
    <property type="entry name" value="Melibiase_C"/>
    <property type="match status" value="1"/>
</dbReference>
<keyword evidence="3" id="KW-0378">Hydrolase</keyword>
<feature type="chain" id="PRO_5035297609" evidence="5">
    <location>
        <begin position="31"/>
        <end position="884"/>
    </location>
</feature>
<keyword evidence="2 5" id="KW-0732">Signal</keyword>
<dbReference type="PANTHER" id="PTHR11452">
    <property type="entry name" value="ALPHA-GALACTOSIDASE/ALPHA-N-ACETYLGALACTOSAMINIDASE"/>
    <property type="match status" value="1"/>
</dbReference>
<dbReference type="InterPro" id="IPR002241">
    <property type="entry name" value="Glyco_hydro_27"/>
</dbReference>
<evidence type="ECO:0000259" key="6">
    <source>
        <dbReference type="PROSITE" id="PS51175"/>
    </source>
</evidence>
<dbReference type="Pfam" id="PF16990">
    <property type="entry name" value="CBM_35"/>
    <property type="match status" value="1"/>
</dbReference>
<dbReference type="SUPFAM" id="SSF49785">
    <property type="entry name" value="Galactose-binding domain-like"/>
    <property type="match status" value="3"/>
</dbReference>
<evidence type="ECO:0000313" key="8">
    <source>
        <dbReference type="Proteomes" id="UP000607645"/>
    </source>
</evidence>
<dbReference type="EMBL" id="JACOPQ010000006">
    <property type="protein sequence ID" value="MBC5737294.1"/>
    <property type="molecule type" value="Genomic_DNA"/>
</dbReference>
<dbReference type="AlphaFoldDB" id="A0A8J6JLY3"/>
<evidence type="ECO:0000256" key="1">
    <source>
        <dbReference type="ARBA" id="ARBA00009743"/>
    </source>
</evidence>
<dbReference type="Gene3D" id="3.20.20.70">
    <property type="entry name" value="Aldolase class I"/>
    <property type="match status" value="1"/>
</dbReference>
<dbReference type="InterPro" id="IPR005084">
    <property type="entry name" value="CBM6"/>
</dbReference>
<keyword evidence="8" id="KW-1185">Reference proteome</keyword>
<dbReference type="InterPro" id="IPR013785">
    <property type="entry name" value="Aldolase_TIM"/>
</dbReference>
<dbReference type="Proteomes" id="UP000607645">
    <property type="component" value="Unassembled WGS sequence"/>
</dbReference>
<proteinExistence type="inferred from homology"/>
<feature type="domain" description="CBM6" evidence="6">
    <location>
        <begin position="481"/>
        <end position="613"/>
    </location>
</feature>
<dbReference type="Gene3D" id="2.60.120.260">
    <property type="entry name" value="Galactose-binding domain-like"/>
    <property type="match status" value="3"/>
</dbReference>
<dbReference type="InterPro" id="IPR008979">
    <property type="entry name" value="Galactose-bd-like_sf"/>
</dbReference>
<dbReference type="InterPro" id="IPR017853">
    <property type="entry name" value="GH"/>
</dbReference>
<dbReference type="SUPFAM" id="SSF51445">
    <property type="entry name" value="(Trans)glycosidases"/>
    <property type="match status" value="1"/>
</dbReference>
<dbReference type="PROSITE" id="PS51175">
    <property type="entry name" value="CBM6"/>
    <property type="match status" value="1"/>
</dbReference>
<dbReference type="Pfam" id="PF02018">
    <property type="entry name" value="CBM_4_9"/>
    <property type="match status" value="1"/>
</dbReference>
<dbReference type="GO" id="GO:0005975">
    <property type="term" value="P:carbohydrate metabolic process"/>
    <property type="evidence" value="ECO:0007669"/>
    <property type="project" value="InterPro"/>
</dbReference>
<dbReference type="PANTHER" id="PTHR11452:SF42">
    <property type="entry name" value="ALPHA-GALACTOSIDASE"/>
    <property type="match status" value="1"/>
</dbReference>
<dbReference type="InterPro" id="IPR003305">
    <property type="entry name" value="CenC_carb-bd"/>
</dbReference>
<dbReference type="CDD" id="cd04083">
    <property type="entry name" value="CBM35_Lmo2446-like"/>
    <property type="match status" value="1"/>
</dbReference>
<evidence type="ECO:0000313" key="7">
    <source>
        <dbReference type="EMBL" id="MBC5737294.1"/>
    </source>
</evidence>
<evidence type="ECO:0000256" key="5">
    <source>
        <dbReference type="SAM" id="SignalP"/>
    </source>
</evidence>
<dbReference type="GO" id="GO:0004553">
    <property type="term" value="F:hydrolase activity, hydrolyzing O-glycosyl compounds"/>
    <property type="evidence" value="ECO:0007669"/>
    <property type="project" value="InterPro"/>
</dbReference>
<dbReference type="SUPFAM" id="SSF51011">
    <property type="entry name" value="Glycosyl hydrolase domain"/>
    <property type="match status" value="1"/>
</dbReference>
<dbReference type="RefSeq" id="WP_186919142.1">
    <property type="nucleotide sequence ID" value="NZ_JACOPQ010000006.1"/>
</dbReference>
<evidence type="ECO:0000256" key="2">
    <source>
        <dbReference type="ARBA" id="ARBA00022729"/>
    </source>
</evidence>
<name>A0A8J6JLY3_9FIRM</name>
<comment type="caution">
    <text evidence="7">The sequence shown here is derived from an EMBL/GenBank/DDBJ whole genome shotgun (WGS) entry which is preliminary data.</text>
</comment>
<dbReference type="InterPro" id="IPR041233">
    <property type="entry name" value="Melibiase_C"/>
</dbReference>
<dbReference type="InterPro" id="IPR006584">
    <property type="entry name" value="Cellulose-bd_IV"/>
</dbReference>
<dbReference type="GO" id="GO:0030246">
    <property type="term" value="F:carbohydrate binding"/>
    <property type="evidence" value="ECO:0007669"/>
    <property type="project" value="InterPro"/>
</dbReference>
<dbReference type="InterPro" id="IPR013780">
    <property type="entry name" value="Glyco_hydro_b"/>
</dbReference>
<gene>
    <name evidence="7" type="ORF">H8S62_09780</name>
</gene>
<dbReference type="SMART" id="SM00606">
    <property type="entry name" value="CBD_IV"/>
    <property type="match status" value="1"/>
</dbReference>
<protein>
    <submittedName>
        <fullName evidence="7">Carbohydrate binding domain-containing protein</fullName>
    </submittedName>
</protein>
<sequence length="884" mass="96694">MKKKTLISRKVIASCLTLVMLFALVPAASARDSESTRMGTSLYPLYWTAYEPCFTADAPLDEARWKANIDWVAENLLPAGYTMVTTDGWLGGSTQTTENGYLFKYNDNWEHDWQYWADYCRSKGLDMGVYYNPLWIIDSVRDDPSKTVIGTNIPIQDIYTAGFADVTKTGAKEYIQGYVKYFKDMGVRFLRVDFLCWYETGAGSGGAPVGVPAWGSENYAKALRWITEAAGDDMEVSLVMPNSLNHAANEVLYGDLMRVDTDTTNGDWTWLNKGSFGDERQTWNDRFCQWANPFQGLTGFSDIGGRGNLTLDGDFLRIQNFTGPYADNEKRSAISLFTMAGSPLAVASQYDTIGNNLSYLTNPEILALKKDGFVGKPVYYNGNPFEPSYSGGPDTGSRDSERWIGQTSRGDWVVALFNRSDATVTKSIDFAQLLGLTNGGSVHDVWNHTNLGSMSSYTVSLAPHDVSMITITPDRRDTTAVRYEAEAASFRNGAHFNNDHTGQSGNGFVDQLSGEHAGANVLFGVNADYAGIYQVTVRYANATGAVSTGSVDVRGIDGQIYSTSSLAMPNMTTWDDWGSVTVDLSLHQGINLITVTRGAEDTGAFNLDCIDVQAAKLVNSGFEKGDLTGWTATGTNCGVDSSDMYSGSYKCYFWSDSAFQQKIDQTLTLPNGTYLVSAAVKQYSGTPEICRMELSGFGGSVQYTEIPHGNSYARIYDMVSVTSGSLNIAFYEQASGSANLQIDDVKILPCGDVQNFGFETGDLTGWIATGSSAGVDGSDVYQGNYKCYFWNDTQFTQKLEQTVTGLQNGTHVVTAWVKQDSGDPSVCQMELSDYGGSTVYSRVPHSTEYMQISGTVYVTNGRIKITFLEEGNGCNLQIDCIAVQ</sequence>
<evidence type="ECO:0000256" key="4">
    <source>
        <dbReference type="ARBA" id="ARBA00023295"/>
    </source>
</evidence>
<comment type="similarity">
    <text evidence="1">Belongs to the glycosyl hydrolase 27 family.</text>
</comment>
<keyword evidence="4" id="KW-0326">Glycosidase</keyword>
<accession>A0A8J6JLY3</accession>
<organism evidence="7 8">
    <name type="scientific">Lawsonibacter faecis</name>
    <dbReference type="NCBI Taxonomy" id="2763052"/>
    <lineage>
        <taxon>Bacteria</taxon>
        <taxon>Bacillati</taxon>
        <taxon>Bacillota</taxon>
        <taxon>Clostridia</taxon>
        <taxon>Eubacteriales</taxon>
        <taxon>Oscillospiraceae</taxon>
        <taxon>Lawsonibacter</taxon>
    </lineage>
</organism>
<dbReference type="Gene3D" id="2.60.40.1180">
    <property type="entry name" value="Golgi alpha-mannosidase II"/>
    <property type="match status" value="1"/>
</dbReference>
<feature type="signal peptide" evidence="5">
    <location>
        <begin position="1"/>
        <end position="30"/>
    </location>
</feature>
<reference evidence="7" key="1">
    <citation type="submission" date="2020-08" db="EMBL/GenBank/DDBJ databases">
        <title>Genome public.</title>
        <authorList>
            <person name="Liu C."/>
            <person name="Sun Q."/>
        </authorList>
    </citation>
    <scope>NUCLEOTIDE SEQUENCE</scope>
    <source>
        <strain evidence="7">NSJ-52</strain>
    </source>
</reference>